<dbReference type="Proteomes" id="UP000008037">
    <property type="component" value="Chromosome"/>
</dbReference>
<proteinExistence type="predicted"/>
<dbReference type="InParanoid" id="K0IGU4"/>
<dbReference type="AlphaFoldDB" id="K0IGU4"/>
<dbReference type="STRING" id="1237085.Ngar_c11210"/>
<name>K0IGU4_NITGG</name>
<dbReference type="RefSeq" id="WP_015018601.1">
    <property type="nucleotide sequence ID" value="NC_018719.1"/>
</dbReference>
<dbReference type="EMBL" id="CP002408">
    <property type="protein sequence ID" value="AFU58063.1"/>
    <property type="molecule type" value="Genomic_DNA"/>
</dbReference>
<sequence>MKENRSVPITFRIYADSLQILKEHADREDLSSNTLLNKILKRWISFELSIQPLNPIILPSNLFAGLLDTVSDEDWEILKQQLIPEVVKSLFSLIYDTSRPEELFKHLEFMSKYSGWFSLQVFKNNGITNIVKLILKHNHGIKWSLFLKEYLQDIIKTYYRNLPISFESNEEYVLFTVRATEQLSLSKLSYSSDNSRSMS</sequence>
<reference evidence="1 2" key="1">
    <citation type="journal article" date="2012" name="Environ. Microbiol.">
        <title>The genome of the ammonia-oxidizing Candidatus Nitrososphaera gargensis: insights into metabolic versatility and environmental adaptations.</title>
        <authorList>
            <person name="Spang A."/>
            <person name="Poehlein A."/>
            <person name="Offre P."/>
            <person name="Zumbragel S."/>
            <person name="Haider S."/>
            <person name="Rychlik N."/>
            <person name="Nowka B."/>
            <person name="Schmeisser C."/>
            <person name="Lebedeva E.V."/>
            <person name="Rattei T."/>
            <person name="Bohm C."/>
            <person name="Schmid M."/>
            <person name="Galushko A."/>
            <person name="Hatzenpichler R."/>
            <person name="Weinmaier T."/>
            <person name="Daniel R."/>
            <person name="Schleper C."/>
            <person name="Spieck E."/>
            <person name="Streit W."/>
            <person name="Wagner M."/>
        </authorList>
    </citation>
    <scope>NUCLEOTIDE SEQUENCE [LARGE SCALE GENOMIC DNA]</scope>
    <source>
        <strain evidence="2">Ga9.2</strain>
    </source>
</reference>
<keyword evidence="2" id="KW-1185">Reference proteome</keyword>
<protein>
    <submittedName>
        <fullName evidence="1">Uncharacterized protein</fullName>
    </submittedName>
</protein>
<dbReference type="GeneID" id="13795516"/>
<organism evidence="1 2">
    <name type="scientific">Nitrososphaera gargensis (strain Ga9.2)</name>
    <dbReference type="NCBI Taxonomy" id="1237085"/>
    <lineage>
        <taxon>Archaea</taxon>
        <taxon>Nitrososphaerota</taxon>
        <taxon>Nitrososphaeria</taxon>
        <taxon>Nitrososphaerales</taxon>
        <taxon>Nitrososphaeraceae</taxon>
        <taxon>Nitrososphaera</taxon>
    </lineage>
</organism>
<dbReference type="HOGENOM" id="CLU_1369567_0_0_2"/>
<evidence type="ECO:0000313" key="1">
    <source>
        <dbReference type="EMBL" id="AFU58063.1"/>
    </source>
</evidence>
<accession>K0IGU4</accession>
<gene>
    <name evidence="1" type="ordered locus">Ngar_c11210</name>
</gene>
<dbReference type="KEGG" id="nga:Ngar_c11210"/>
<dbReference type="BioCyc" id="CNIT1237085:G1324-1119-MONOMER"/>
<evidence type="ECO:0000313" key="2">
    <source>
        <dbReference type="Proteomes" id="UP000008037"/>
    </source>
</evidence>